<feature type="chain" id="PRO_5034852372" description="Apple domain-containing protein" evidence="1">
    <location>
        <begin position="22"/>
        <end position="224"/>
    </location>
</feature>
<dbReference type="AlphaFoldDB" id="A0A8H5XEX0"/>
<evidence type="ECO:0000313" key="4">
    <source>
        <dbReference type="Proteomes" id="UP000562682"/>
    </source>
</evidence>
<evidence type="ECO:0000256" key="1">
    <source>
        <dbReference type="SAM" id="SignalP"/>
    </source>
</evidence>
<evidence type="ECO:0000259" key="2">
    <source>
        <dbReference type="Pfam" id="PF14295"/>
    </source>
</evidence>
<organism evidence="3 4">
    <name type="scientific">Fusarium denticulatum</name>
    <dbReference type="NCBI Taxonomy" id="48507"/>
    <lineage>
        <taxon>Eukaryota</taxon>
        <taxon>Fungi</taxon>
        <taxon>Dikarya</taxon>
        <taxon>Ascomycota</taxon>
        <taxon>Pezizomycotina</taxon>
        <taxon>Sordariomycetes</taxon>
        <taxon>Hypocreomycetidae</taxon>
        <taxon>Hypocreales</taxon>
        <taxon>Nectriaceae</taxon>
        <taxon>Fusarium</taxon>
        <taxon>Fusarium fujikuroi species complex</taxon>
    </lineage>
</organism>
<keyword evidence="4" id="KW-1185">Reference proteome</keyword>
<sequence>MVKSKSIVAALAYLTVIDVGASPCKPHTTTVSGSSTILPSVTETKLATESKALTESTTTTDTTTAVEASTTGLSSTVKTTTTAAATTSSAAAEIPCANQIYHGNALSRGYATTQATSEQECWENCVDDENCNSWFYLTAGTLPQFSAPSNEKDLLIGSRARSPRDYQDCNDNIGFGWIHKQPDEHTSNVVLEADCAHICMKSGFCDVWQYDFPYSHFWTLKLLF</sequence>
<dbReference type="Pfam" id="PF14295">
    <property type="entry name" value="PAN_4"/>
    <property type="match status" value="2"/>
</dbReference>
<comment type="caution">
    <text evidence="3">The sequence shown here is derived from an EMBL/GenBank/DDBJ whole genome shotgun (WGS) entry which is preliminary data.</text>
</comment>
<feature type="domain" description="Apple" evidence="2">
    <location>
        <begin position="101"/>
        <end position="140"/>
    </location>
</feature>
<protein>
    <recommendedName>
        <fullName evidence="2">Apple domain-containing protein</fullName>
    </recommendedName>
</protein>
<dbReference type="InterPro" id="IPR003609">
    <property type="entry name" value="Pan_app"/>
</dbReference>
<evidence type="ECO:0000313" key="3">
    <source>
        <dbReference type="EMBL" id="KAF5692380.1"/>
    </source>
</evidence>
<gene>
    <name evidence="3" type="ORF">FDENT_2901</name>
</gene>
<name>A0A8H5XEX0_9HYPO</name>
<keyword evidence="1" id="KW-0732">Signal</keyword>
<feature type="signal peptide" evidence="1">
    <location>
        <begin position="1"/>
        <end position="21"/>
    </location>
</feature>
<dbReference type="Proteomes" id="UP000562682">
    <property type="component" value="Unassembled WGS sequence"/>
</dbReference>
<reference evidence="3 4" key="1">
    <citation type="submission" date="2020-05" db="EMBL/GenBank/DDBJ databases">
        <title>Identification and distribution of gene clusters putatively required for synthesis of sphingolipid metabolism inhibitors in phylogenetically diverse species of the filamentous fungus Fusarium.</title>
        <authorList>
            <person name="Kim H.-S."/>
            <person name="Busman M."/>
            <person name="Brown D.W."/>
            <person name="Divon H."/>
            <person name="Uhlig S."/>
            <person name="Proctor R.H."/>
        </authorList>
    </citation>
    <scope>NUCLEOTIDE SEQUENCE [LARGE SCALE GENOMIC DNA]</scope>
    <source>
        <strain evidence="3 4">NRRL 25311</strain>
    </source>
</reference>
<accession>A0A8H5XEX0</accession>
<proteinExistence type="predicted"/>
<dbReference type="EMBL" id="JAAOAK010000067">
    <property type="protein sequence ID" value="KAF5692380.1"/>
    <property type="molecule type" value="Genomic_DNA"/>
</dbReference>
<feature type="domain" description="Apple" evidence="2">
    <location>
        <begin position="192"/>
        <end position="212"/>
    </location>
</feature>